<evidence type="ECO:0000256" key="9">
    <source>
        <dbReference type="PROSITE-ProRule" id="PRU00042"/>
    </source>
</evidence>
<keyword evidence="3" id="KW-0677">Repeat</keyword>
<evidence type="ECO:0000256" key="10">
    <source>
        <dbReference type="SAM" id="MobiDB-lite"/>
    </source>
</evidence>
<dbReference type="Proteomes" id="UP000092555">
    <property type="component" value="Unassembled WGS sequence"/>
</dbReference>
<dbReference type="EMBL" id="LXTC01000001">
    <property type="protein sequence ID" value="OBA23028.1"/>
    <property type="molecule type" value="Genomic_DNA"/>
</dbReference>
<dbReference type="PROSITE" id="PS50157">
    <property type="entry name" value="ZINC_FINGER_C2H2_2"/>
    <property type="match status" value="4"/>
</dbReference>
<keyword evidence="7" id="KW-0804">Transcription</keyword>
<evidence type="ECO:0000313" key="12">
    <source>
        <dbReference type="EMBL" id="OBA23028.1"/>
    </source>
</evidence>
<evidence type="ECO:0000256" key="7">
    <source>
        <dbReference type="ARBA" id="ARBA00023163"/>
    </source>
</evidence>
<proteinExistence type="predicted"/>
<dbReference type="PANTHER" id="PTHR23235:SF120">
    <property type="entry name" value="KRUPPEL-LIKE FACTOR 15"/>
    <property type="match status" value="1"/>
</dbReference>
<dbReference type="OrthoDB" id="427030at2759"/>
<evidence type="ECO:0000256" key="8">
    <source>
        <dbReference type="ARBA" id="ARBA00023242"/>
    </source>
</evidence>
<accession>A0A1A0HGP8</accession>
<feature type="domain" description="C2H2-type" evidence="11">
    <location>
        <begin position="112"/>
        <end position="139"/>
    </location>
</feature>
<reference evidence="12 13" key="1">
    <citation type="submission" date="2016-05" db="EMBL/GenBank/DDBJ databases">
        <title>Comparative genomics of biotechnologically important yeasts.</title>
        <authorList>
            <consortium name="DOE Joint Genome Institute"/>
            <person name="Riley R."/>
            <person name="Haridas S."/>
            <person name="Wolfe K.H."/>
            <person name="Lopes M.R."/>
            <person name="Hittinger C.T."/>
            <person name="Goker M."/>
            <person name="Salamov A."/>
            <person name="Wisecaver J."/>
            <person name="Long T.M."/>
            <person name="Aerts A.L."/>
            <person name="Barry K."/>
            <person name="Choi C."/>
            <person name="Clum A."/>
            <person name="Coughlan A.Y."/>
            <person name="Deshpande S."/>
            <person name="Douglass A.P."/>
            <person name="Hanson S.J."/>
            <person name="Klenk H.-P."/>
            <person name="LaButti K."/>
            <person name="Lapidus A."/>
            <person name="Lindquist E."/>
            <person name="Lipzen A."/>
            <person name="Meier-kolthoff J.P."/>
            <person name="Ohm R.A."/>
            <person name="Otillar R.P."/>
            <person name="Pangilinan J."/>
            <person name="Peng Y."/>
            <person name="Rokas A."/>
            <person name="Rosa C.A."/>
            <person name="Scheuner C."/>
            <person name="Sibirny A.A."/>
            <person name="Slot J.C."/>
            <person name="Stielow J.B."/>
            <person name="Sun H."/>
            <person name="Kurtzman C.P."/>
            <person name="Blackwell M."/>
            <person name="Grigoriev I.V."/>
            <person name="Jeffries T.W."/>
        </authorList>
    </citation>
    <scope>NUCLEOTIDE SEQUENCE [LARGE SCALE GENOMIC DNA]</scope>
    <source>
        <strain evidence="12 13">NRRL YB-4993</strain>
    </source>
</reference>
<dbReference type="PROSITE" id="PS00028">
    <property type="entry name" value="ZINC_FINGER_C2H2_1"/>
    <property type="match status" value="4"/>
</dbReference>
<dbReference type="Gene3D" id="3.30.160.60">
    <property type="entry name" value="Classic Zinc Finger"/>
    <property type="match status" value="4"/>
</dbReference>
<dbReference type="Pfam" id="PF00096">
    <property type="entry name" value="zf-C2H2"/>
    <property type="match status" value="4"/>
</dbReference>
<feature type="domain" description="C2H2-type" evidence="11">
    <location>
        <begin position="168"/>
        <end position="193"/>
    </location>
</feature>
<evidence type="ECO:0000256" key="4">
    <source>
        <dbReference type="ARBA" id="ARBA00022771"/>
    </source>
</evidence>
<organism evidence="12 13">
    <name type="scientific">Metschnikowia bicuspidata var. bicuspidata NRRL YB-4993</name>
    <dbReference type="NCBI Taxonomy" id="869754"/>
    <lineage>
        <taxon>Eukaryota</taxon>
        <taxon>Fungi</taxon>
        <taxon>Dikarya</taxon>
        <taxon>Ascomycota</taxon>
        <taxon>Saccharomycotina</taxon>
        <taxon>Pichiomycetes</taxon>
        <taxon>Metschnikowiaceae</taxon>
        <taxon>Metschnikowia</taxon>
    </lineage>
</organism>
<evidence type="ECO:0000256" key="5">
    <source>
        <dbReference type="ARBA" id="ARBA00022833"/>
    </source>
</evidence>
<keyword evidence="4 9" id="KW-0863">Zinc-finger</keyword>
<keyword evidence="6" id="KW-0805">Transcription regulation</keyword>
<evidence type="ECO:0000256" key="3">
    <source>
        <dbReference type="ARBA" id="ARBA00022737"/>
    </source>
</evidence>
<dbReference type="GO" id="GO:0000981">
    <property type="term" value="F:DNA-binding transcription factor activity, RNA polymerase II-specific"/>
    <property type="evidence" value="ECO:0007669"/>
    <property type="project" value="TreeGrafter"/>
</dbReference>
<dbReference type="STRING" id="869754.A0A1A0HGP8"/>
<comment type="subcellular location">
    <subcellularLocation>
        <location evidence="1">Nucleus</location>
    </subcellularLocation>
</comment>
<dbReference type="PANTHER" id="PTHR23235">
    <property type="entry name" value="KRUEPPEL-LIKE TRANSCRIPTION FACTOR"/>
    <property type="match status" value="1"/>
</dbReference>
<feature type="domain" description="C2H2-type" evidence="11">
    <location>
        <begin position="84"/>
        <end position="111"/>
    </location>
</feature>
<dbReference type="GeneID" id="30028191"/>
<keyword evidence="13" id="KW-1185">Reference proteome</keyword>
<evidence type="ECO:0000259" key="11">
    <source>
        <dbReference type="PROSITE" id="PS50157"/>
    </source>
</evidence>
<dbReference type="GO" id="GO:0000978">
    <property type="term" value="F:RNA polymerase II cis-regulatory region sequence-specific DNA binding"/>
    <property type="evidence" value="ECO:0007669"/>
    <property type="project" value="TreeGrafter"/>
</dbReference>
<dbReference type="InterPro" id="IPR013087">
    <property type="entry name" value="Znf_C2H2_type"/>
</dbReference>
<sequence>RPLLGATKVDQLMLVIQAREKGNTTAIKQSTDGSILASPNSDHPKDSVLPLAVGLVGGVDKPLKTENANDGEPSKKRKKRGKTQECPYCFKQFHQSTHLDVHVRSHIGLKPFECTFCGKRFTQGGNLRTHMRLHTGEKPFVCNICNHNFSRKGNLAAHMLTHNKEKPFECKLDNCDKSFTQLGNLKSHQNKFHLPTLTKLTQTFASITGDALALLPEEEKQLLEYFAKLYKNANKGIRGRGK</sequence>
<protein>
    <recommendedName>
        <fullName evidence="11">C2H2-type domain-containing protein</fullName>
    </recommendedName>
</protein>
<feature type="region of interest" description="Disordered" evidence="10">
    <location>
        <begin position="60"/>
        <end position="80"/>
    </location>
</feature>
<keyword evidence="5" id="KW-0862">Zinc</keyword>
<dbReference type="SUPFAM" id="SSF57667">
    <property type="entry name" value="beta-beta-alpha zinc fingers"/>
    <property type="match status" value="2"/>
</dbReference>
<comment type="caution">
    <text evidence="12">The sequence shown here is derived from an EMBL/GenBank/DDBJ whole genome shotgun (WGS) entry which is preliminary data.</text>
</comment>
<dbReference type="FunFam" id="3.30.160.60:FF:000130">
    <property type="entry name" value="Spalt-like transcription factor 4"/>
    <property type="match status" value="1"/>
</dbReference>
<feature type="non-terminal residue" evidence="12">
    <location>
        <position position="242"/>
    </location>
</feature>
<feature type="domain" description="C2H2-type" evidence="11">
    <location>
        <begin position="140"/>
        <end position="167"/>
    </location>
</feature>
<evidence type="ECO:0000256" key="1">
    <source>
        <dbReference type="ARBA" id="ARBA00004123"/>
    </source>
</evidence>
<gene>
    <name evidence="12" type="ORF">METBIDRAFT_22877</name>
</gene>
<keyword evidence="2" id="KW-0479">Metal-binding</keyword>
<dbReference type="RefSeq" id="XP_018713509.1">
    <property type="nucleotide sequence ID" value="XM_018855215.1"/>
</dbReference>
<dbReference type="GO" id="GO:0005634">
    <property type="term" value="C:nucleus"/>
    <property type="evidence" value="ECO:0007669"/>
    <property type="project" value="UniProtKB-SubCell"/>
</dbReference>
<feature type="non-terminal residue" evidence="12">
    <location>
        <position position="1"/>
    </location>
</feature>
<evidence type="ECO:0000313" key="13">
    <source>
        <dbReference type="Proteomes" id="UP000092555"/>
    </source>
</evidence>
<dbReference type="AlphaFoldDB" id="A0A1A0HGP8"/>
<dbReference type="FunFam" id="3.30.160.60:FF:002157">
    <property type="entry name" value="Transcription factor"/>
    <property type="match status" value="1"/>
</dbReference>
<dbReference type="GO" id="GO:0008270">
    <property type="term" value="F:zinc ion binding"/>
    <property type="evidence" value="ECO:0007669"/>
    <property type="project" value="UniProtKB-KW"/>
</dbReference>
<keyword evidence="8" id="KW-0539">Nucleus</keyword>
<dbReference type="SMART" id="SM00355">
    <property type="entry name" value="ZnF_C2H2"/>
    <property type="match status" value="4"/>
</dbReference>
<evidence type="ECO:0000256" key="6">
    <source>
        <dbReference type="ARBA" id="ARBA00023015"/>
    </source>
</evidence>
<dbReference type="InterPro" id="IPR036236">
    <property type="entry name" value="Znf_C2H2_sf"/>
</dbReference>
<name>A0A1A0HGP8_9ASCO</name>
<dbReference type="FunFam" id="3.30.160.60:FF:001907">
    <property type="entry name" value="AZF1 (YOR113W)"/>
    <property type="match status" value="1"/>
</dbReference>
<evidence type="ECO:0000256" key="2">
    <source>
        <dbReference type="ARBA" id="ARBA00022723"/>
    </source>
</evidence>